<gene>
    <name evidence="2" type="ORF">HRJ53_03075</name>
</gene>
<name>A0A7V8SV98_9BACT</name>
<dbReference type="Pfam" id="PF13701">
    <property type="entry name" value="DDE_Tnp_1_4"/>
    <property type="match status" value="1"/>
</dbReference>
<dbReference type="Proteomes" id="UP000567293">
    <property type="component" value="Unassembled WGS sequence"/>
</dbReference>
<feature type="non-terminal residue" evidence="2">
    <location>
        <position position="320"/>
    </location>
</feature>
<dbReference type="InterPro" id="IPR025668">
    <property type="entry name" value="Tnp_DDE_dom"/>
</dbReference>
<organism evidence="2 3">
    <name type="scientific">Candidatus Acidiferrum panamense</name>
    <dbReference type="NCBI Taxonomy" id="2741543"/>
    <lineage>
        <taxon>Bacteria</taxon>
        <taxon>Pseudomonadati</taxon>
        <taxon>Acidobacteriota</taxon>
        <taxon>Terriglobia</taxon>
        <taxon>Candidatus Acidiferrales</taxon>
        <taxon>Candidatus Acidiferrum</taxon>
    </lineage>
</organism>
<evidence type="ECO:0000259" key="1">
    <source>
        <dbReference type="Pfam" id="PF13701"/>
    </source>
</evidence>
<dbReference type="InterPro" id="IPR047960">
    <property type="entry name" value="Transpos_IS1380"/>
</dbReference>
<sequence length="320" mass="35376">MTDDTLLPFDLPAVRRKKLTVDFAGGNQSSDAGLLLLREAERKFGVCRRLAAAMPDRRDPDRIRHEMFEMVMARASAIACGHKDAIDLDRLRHDPLMKVAVGRCPQSGAPLASQSTISRLENAPSKSEAARLCAALLDQFGATVKPGRMEILDIDDTFCAAHGGQQLAFWNAHEDERGFASMHIYHVASGTPVAAILRPARTPKGTEVRTVIKHVTKHLRRHWPTTRIVWRGDGHYGRVEAMDWADENDDIDYIFGLAGNAALDALVAGIADNLRFHHAKSSQTKLRTYASFTYQAGSWTRPRKVVARLECSLQPDTGGT</sequence>
<evidence type="ECO:0000313" key="2">
    <source>
        <dbReference type="EMBL" id="MBA0083955.1"/>
    </source>
</evidence>
<dbReference type="AlphaFoldDB" id="A0A7V8SV98"/>
<dbReference type="NCBIfam" id="NF033539">
    <property type="entry name" value="transpos_IS1380"/>
    <property type="match status" value="1"/>
</dbReference>
<comment type="caution">
    <text evidence="2">The sequence shown here is derived from an EMBL/GenBank/DDBJ whole genome shotgun (WGS) entry which is preliminary data.</text>
</comment>
<protein>
    <submittedName>
        <fullName evidence="2">IS1380 family transposase</fullName>
    </submittedName>
</protein>
<reference evidence="2" key="1">
    <citation type="submission" date="2020-06" db="EMBL/GenBank/DDBJ databases">
        <title>Legume-microbial interactions unlock mineral nutrients during tropical forest succession.</title>
        <authorList>
            <person name="Epihov D.Z."/>
        </authorList>
    </citation>
    <scope>NUCLEOTIDE SEQUENCE [LARGE SCALE GENOMIC DNA]</scope>
    <source>
        <strain evidence="2">Pan2503</strain>
    </source>
</reference>
<proteinExistence type="predicted"/>
<feature type="domain" description="Transposase DDE" evidence="1">
    <location>
        <begin position="12"/>
        <end position="312"/>
    </location>
</feature>
<dbReference type="EMBL" id="JACDQQ010000304">
    <property type="protein sequence ID" value="MBA0083955.1"/>
    <property type="molecule type" value="Genomic_DNA"/>
</dbReference>
<keyword evidence="3" id="KW-1185">Reference proteome</keyword>
<evidence type="ECO:0000313" key="3">
    <source>
        <dbReference type="Proteomes" id="UP000567293"/>
    </source>
</evidence>
<accession>A0A7V8SV98</accession>